<reference evidence="2 3" key="1">
    <citation type="journal article" date="2018" name="J. Allergy Clin. Immunol.">
        <title>High-quality assembly of Dermatophagoides pteronyssinus genome and transcriptome reveals a wide range of novel allergens.</title>
        <authorList>
            <person name="Liu X.Y."/>
            <person name="Yang K.Y."/>
            <person name="Wang M.Q."/>
            <person name="Kwok J.S."/>
            <person name="Zeng X."/>
            <person name="Yang Z."/>
            <person name="Xiao X.J."/>
            <person name="Lau C.P."/>
            <person name="Li Y."/>
            <person name="Huang Z.M."/>
            <person name="Ba J.G."/>
            <person name="Yim A.K."/>
            <person name="Ouyang C.Y."/>
            <person name="Ngai S.M."/>
            <person name="Chan T.F."/>
            <person name="Leung E.L."/>
            <person name="Liu L."/>
            <person name="Liu Z.G."/>
            <person name="Tsui S.K."/>
        </authorList>
    </citation>
    <scope>NUCLEOTIDE SEQUENCE [LARGE SCALE GENOMIC DNA]</scope>
    <source>
        <strain evidence="2">Derp</strain>
    </source>
</reference>
<reference evidence="2 3" key="2">
    <citation type="journal article" date="2022" name="Mol. Biol. Evol.">
        <title>Comparative Genomics Reveals Insights into the Divergent Evolution of Astigmatic Mites and Household Pest Adaptations.</title>
        <authorList>
            <person name="Xiong Q."/>
            <person name="Wan A.T."/>
            <person name="Liu X."/>
            <person name="Fung C.S."/>
            <person name="Xiao X."/>
            <person name="Malainual N."/>
            <person name="Hou J."/>
            <person name="Wang L."/>
            <person name="Wang M."/>
            <person name="Yang K.Y."/>
            <person name="Cui Y."/>
            <person name="Leung E.L."/>
            <person name="Nong W."/>
            <person name="Shin S.K."/>
            <person name="Au S.W."/>
            <person name="Jeong K.Y."/>
            <person name="Chew F.T."/>
            <person name="Hui J.H."/>
            <person name="Leung T.F."/>
            <person name="Tungtrongchitr A."/>
            <person name="Zhong N."/>
            <person name="Liu Z."/>
            <person name="Tsui S.K."/>
        </authorList>
    </citation>
    <scope>NUCLEOTIDE SEQUENCE [LARGE SCALE GENOMIC DNA]</scope>
    <source>
        <strain evidence="2">Derp</strain>
    </source>
</reference>
<protein>
    <submittedName>
        <fullName evidence="2">Uncharacterized protein</fullName>
    </submittedName>
</protein>
<name>A0ABQ8J530_DERPT</name>
<feature type="transmembrane region" description="Helical" evidence="1">
    <location>
        <begin position="36"/>
        <end position="54"/>
    </location>
</feature>
<keyword evidence="1" id="KW-0472">Membrane</keyword>
<gene>
    <name evidence="2" type="ORF">DERP_010465</name>
</gene>
<sequence>MKNNFTASHMIHHQQKPKNVKESDKVLFSVHFDRSLLTRLIFMLMIMSCLLSLTTKKHRKQQQQQQNDYFQHNQCRNQCDDDTSLFKWNVDVVDNDVNSHQFVKLTVFLFFRSFDGSFVVDPSALSLRNSFPEYFRFYGLFPKKIQLK</sequence>
<proteinExistence type="predicted"/>
<organism evidence="2 3">
    <name type="scientific">Dermatophagoides pteronyssinus</name>
    <name type="common">European house dust mite</name>
    <dbReference type="NCBI Taxonomy" id="6956"/>
    <lineage>
        <taxon>Eukaryota</taxon>
        <taxon>Metazoa</taxon>
        <taxon>Ecdysozoa</taxon>
        <taxon>Arthropoda</taxon>
        <taxon>Chelicerata</taxon>
        <taxon>Arachnida</taxon>
        <taxon>Acari</taxon>
        <taxon>Acariformes</taxon>
        <taxon>Sarcoptiformes</taxon>
        <taxon>Astigmata</taxon>
        <taxon>Psoroptidia</taxon>
        <taxon>Analgoidea</taxon>
        <taxon>Pyroglyphidae</taxon>
        <taxon>Dermatophagoidinae</taxon>
        <taxon>Dermatophagoides</taxon>
    </lineage>
</organism>
<keyword evidence="1" id="KW-1133">Transmembrane helix</keyword>
<dbReference type="Proteomes" id="UP000887458">
    <property type="component" value="Unassembled WGS sequence"/>
</dbReference>
<dbReference type="EMBL" id="NJHN03000075">
    <property type="protein sequence ID" value="KAH9417650.1"/>
    <property type="molecule type" value="Genomic_DNA"/>
</dbReference>
<evidence type="ECO:0000313" key="3">
    <source>
        <dbReference type="Proteomes" id="UP000887458"/>
    </source>
</evidence>
<evidence type="ECO:0000313" key="2">
    <source>
        <dbReference type="EMBL" id="KAH9417650.1"/>
    </source>
</evidence>
<keyword evidence="3" id="KW-1185">Reference proteome</keyword>
<evidence type="ECO:0000256" key="1">
    <source>
        <dbReference type="SAM" id="Phobius"/>
    </source>
</evidence>
<keyword evidence="1" id="KW-0812">Transmembrane</keyword>
<comment type="caution">
    <text evidence="2">The sequence shown here is derived from an EMBL/GenBank/DDBJ whole genome shotgun (WGS) entry which is preliminary data.</text>
</comment>
<accession>A0ABQ8J530</accession>